<feature type="compositionally biased region" description="Low complexity" evidence="1">
    <location>
        <begin position="102"/>
        <end position="114"/>
    </location>
</feature>
<dbReference type="EMBL" id="BAAAMQ010000017">
    <property type="protein sequence ID" value="GAA2115435.1"/>
    <property type="molecule type" value="Genomic_DNA"/>
</dbReference>
<evidence type="ECO:0000313" key="4">
    <source>
        <dbReference type="EMBL" id="GAA2115435.1"/>
    </source>
</evidence>
<keyword evidence="5" id="KW-1185">Reference proteome</keyword>
<reference evidence="4 5" key="1">
    <citation type="journal article" date="2019" name="Int. J. Syst. Evol. Microbiol.">
        <title>The Global Catalogue of Microorganisms (GCM) 10K type strain sequencing project: providing services to taxonomists for standard genome sequencing and annotation.</title>
        <authorList>
            <consortium name="The Broad Institute Genomics Platform"/>
            <consortium name="The Broad Institute Genome Sequencing Center for Infectious Disease"/>
            <person name="Wu L."/>
            <person name="Ma J."/>
        </authorList>
    </citation>
    <scope>NUCLEOTIDE SEQUENCE [LARGE SCALE GENOMIC DNA]</scope>
    <source>
        <strain evidence="4 5">JCM 13813</strain>
    </source>
</reference>
<evidence type="ECO:0000313" key="5">
    <source>
        <dbReference type="Proteomes" id="UP001501161"/>
    </source>
</evidence>
<dbReference type="InterPro" id="IPR005543">
    <property type="entry name" value="PASTA_dom"/>
</dbReference>
<keyword evidence="2" id="KW-0732">Signal</keyword>
<dbReference type="Gene3D" id="3.30.10.20">
    <property type="match status" value="1"/>
</dbReference>
<evidence type="ECO:0000256" key="2">
    <source>
        <dbReference type="SAM" id="SignalP"/>
    </source>
</evidence>
<evidence type="ECO:0000259" key="3">
    <source>
        <dbReference type="PROSITE" id="PS51178"/>
    </source>
</evidence>
<accession>A0ABN2XNQ3</accession>
<dbReference type="Proteomes" id="UP001501161">
    <property type="component" value="Unassembled WGS sequence"/>
</dbReference>
<feature type="chain" id="PRO_5045393858" description="PASTA domain-containing protein" evidence="2">
    <location>
        <begin position="22"/>
        <end position="348"/>
    </location>
</feature>
<evidence type="ECO:0000256" key="1">
    <source>
        <dbReference type="SAM" id="MobiDB-lite"/>
    </source>
</evidence>
<organism evidence="4 5">
    <name type="scientific">Nocardioides furvisabuli</name>
    <dbReference type="NCBI Taxonomy" id="375542"/>
    <lineage>
        <taxon>Bacteria</taxon>
        <taxon>Bacillati</taxon>
        <taxon>Actinomycetota</taxon>
        <taxon>Actinomycetes</taxon>
        <taxon>Propionibacteriales</taxon>
        <taxon>Nocardioidaceae</taxon>
        <taxon>Nocardioides</taxon>
    </lineage>
</organism>
<comment type="caution">
    <text evidence="4">The sequence shown here is derived from an EMBL/GenBank/DDBJ whole genome shotgun (WGS) entry which is preliminary data.</text>
</comment>
<feature type="domain" description="PASTA" evidence="3">
    <location>
        <begin position="22"/>
        <end position="91"/>
    </location>
</feature>
<gene>
    <name evidence="4" type="ORF">GCM10009726_34200</name>
</gene>
<dbReference type="CDD" id="cd06577">
    <property type="entry name" value="PASTA_pknB"/>
    <property type="match status" value="1"/>
</dbReference>
<feature type="signal peptide" evidence="2">
    <location>
        <begin position="1"/>
        <end position="21"/>
    </location>
</feature>
<feature type="region of interest" description="Disordered" evidence="1">
    <location>
        <begin position="93"/>
        <end position="120"/>
    </location>
</feature>
<name>A0ABN2XNQ3_9ACTN</name>
<proteinExistence type="predicted"/>
<dbReference type="PROSITE" id="PS51178">
    <property type="entry name" value="PASTA"/>
    <property type="match status" value="1"/>
</dbReference>
<sequence>MRRLGATLAAAVMIVPLAGCSGGDPISMPDVVGKSLDVAKSDVERAGFDDDVEVVGGGMFGIVVESNWSVCSQEPASGEPIAGAPRLTVDRSCADQDDEDGQGQAESPSETAAPEPEEEPAVVITDISVDKLLDKLNSAGMGGIKVGDQFRLTAELFESDAWGVGASGDFSVFLKAKGGKDDLLVFVEEADTKKWTNGTSVEMVVEMVEVTIDGETTDGWLKAQTVKTLSGGTTDKAKQAAAERTLVKDLAMYADIMNTSLGRTVIDSINPSADGVTVLLNPSMAGVTVMQAQTLITQWNQNIVDALAEAGRGSSDGSVKYFLGGQLVAQNKEILDPWSVDFKGVLDQ</sequence>
<protein>
    <recommendedName>
        <fullName evidence="3">PASTA domain-containing protein</fullName>
    </recommendedName>
</protein>